<keyword evidence="2" id="KW-0344">Guanine-nucleotide releasing factor</keyword>
<dbReference type="GO" id="GO:0005829">
    <property type="term" value="C:cytosol"/>
    <property type="evidence" value="ECO:0007669"/>
    <property type="project" value="TreeGrafter"/>
</dbReference>
<evidence type="ECO:0000313" key="7">
    <source>
        <dbReference type="WBParaSite" id="HPBE_0002722401-mRNA-1"/>
    </source>
</evidence>
<dbReference type="GO" id="GO:0005085">
    <property type="term" value="F:guanyl-nucleotide exchange factor activity"/>
    <property type="evidence" value="ECO:0007669"/>
    <property type="project" value="UniProtKB-KW"/>
</dbReference>
<dbReference type="SUPFAM" id="SSF51316">
    <property type="entry name" value="Mss4-like"/>
    <property type="match status" value="1"/>
</dbReference>
<evidence type="ECO:0000256" key="2">
    <source>
        <dbReference type="ARBA" id="ARBA00022658"/>
    </source>
</evidence>
<evidence type="ECO:0000256" key="3">
    <source>
        <dbReference type="ARBA" id="ARBA00022927"/>
    </source>
</evidence>
<dbReference type="GO" id="GO:0015031">
    <property type="term" value="P:protein transport"/>
    <property type="evidence" value="ECO:0007669"/>
    <property type="project" value="UniProtKB-KW"/>
</dbReference>
<dbReference type="InterPro" id="IPR007515">
    <property type="entry name" value="Mss4"/>
</dbReference>
<dbReference type="PROSITE" id="PS51796">
    <property type="entry name" value="MSS4"/>
    <property type="match status" value="1"/>
</dbReference>
<keyword evidence="1" id="KW-0813">Transport</keyword>
<dbReference type="GO" id="GO:0006892">
    <property type="term" value="P:post-Golgi vesicle-mediated transport"/>
    <property type="evidence" value="ECO:0007669"/>
    <property type="project" value="TreeGrafter"/>
</dbReference>
<name>A0A183GX04_HELPZ</name>
<accession>A0A3P8ED99</accession>
<dbReference type="InterPro" id="IPR011323">
    <property type="entry name" value="Mss4/transl-control_tumour"/>
</dbReference>
<dbReference type="GO" id="GO:0016020">
    <property type="term" value="C:membrane"/>
    <property type="evidence" value="ECO:0007669"/>
    <property type="project" value="TreeGrafter"/>
</dbReference>
<reference evidence="7" key="2">
    <citation type="submission" date="2019-09" db="UniProtKB">
        <authorList>
            <consortium name="WormBaseParasite"/>
        </authorList>
    </citation>
    <scope>IDENTIFICATION</scope>
</reference>
<dbReference type="EMBL" id="UZAH01042587">
    <property type="protein sequence ID" value="VDP62032.1"/>
    <property type="molecule type" value="Genomic_DNA"/>
</dbReference>
<dbReference type="GO" id="GO:0008270">
    <property type="term" value="F:zinc ion binding"/>
    <property type="evidence" value="ECO:0007669"/>
    <property type="project" value="TreeGrafter"/>
</dbReference>
<keyword evidence="6" id="KW-1185">Reference proteome</keyword>
<dbReference type="Gene3D" id="2.170.150.10">
    <property type="entry name" value="Metal Binding Protein, Guanine Nucleotide Exchange Factor, Chain A"/>
    <property type="match status" value="1"/>
</dbReference>
<dbReference type="GO" id="GO:0007264">
    <property type="term" value="P:small GTPase-mediated signal transduction"/>
    <property type="evidence" value="ECO:0007669"/>
    <property type="project" value="InterPro"/>
</dbReference>
<dbReference type="PANTHER" id="PTHR13276:SF3">
    <property type="entry name" value="MSS4-LIKE PROTEIN"/>
    <property type="match status" value="1"/>
</dbReference>
<reference evidence="5 6" key="1">
    <citation type="submission" date="2018-11" db="EMBL/GenBank/DDBJ databases">
        <authorList>
            <consortium name="Pathogen Informatics"/>
        </authorList>
    </citation>
    <scope>NUCLEOTIDE SEQUENCE [LARGE SCALE GENOMIC DNA]</scope>
</reference>
<evidence type="ECO:0000313" key="6">
    <source>
        <dbReference type="Proteomes" id="UP000050761"/>
    </source>
</evidence>
<dbReference type="OrthoDB" id="30840at2759"/>
<feature type="compositionally biased region" description="Basic residues" evidence="4">
    <location>
        <begin position="104"/>
        <end position="114"/>
    </location>
</feature>
<protein>
    <submittedName>
        <fullName evidence="7">SKICH domain-containing protein</fullName>
    </submittedName>
</protein>
<gene>
    <name evidence="5" type="ORF">HPBE_LOCUS27223</name>
</gene>
<proteinExistence type="predicted"/>
<evidence type="ECO:0000313" key="5">
    <source>
        <dbReference type="EMBL" id="VDP62032.1"/>
    </source>
</evidence>
<feature type="region of interest" description="Disordered" evidence="4">
    <location>
        <begin position="93"/>
        <end position="114"/>
    </location>
</feature>
<dbReference type="Proteomes" id="UP000050761">
    <property type="component" value="Unassembled WGS sequence"/>
</dbReference>
<evidence type="ECO:0000256" key="4">
    <source>
        <dbReference type="SAM" id="MobiDB-lite"/>
    </source>
</evidence>
<evidence type="ECO:0000256" key="1">
    <source>
        <dbReference type="ARBA" id="ARBA00022448"/>
    </source>
</evidence>
<sequence>MLTALTTFHCHYIPDYKVSLPIMTKGGKGSKETEEISWWWHSTNEMDFDTIGYAWVVIDNKKTLLCGDCEFGPIGLRSLDDKEFWIAVERVSYADKPPPPGFKPKPRKPKKTKP</sequence>
<dbReference type="AlphaFoldDB" id="A0A183GX04"/>
<dbReference type="PANTHER" id="PTHR13276">
    <property type="entry name" value="GUANINE NUCLEOTIDE EXCHANGE FACTOR MSS4"/>
    <property type="match status" value="1"/>
</dbReference>
<dbReference type="Pfam" id="PF04421">
    <property type="entry name" value="Mss4"/>
    <property type="match status" value="1"/>
</dbReference>
<accession>A0A183GX04</accession>
<dbReference type="WBParaSite" id="HPBE_0002722401-mRNA-1">
    <property type="protein sequence ID" value="HPBE_0002722401-mRNA-1"/>
    <property type="gene ID" value="HPBE_0002722401"/>
</dbReference>
<dbReference type="InterPro" id="IPR011057">
    <property type="entry name" value="Mss4-like_sf"/>
</dbReference>
<organism evidence="6 7">
    <name type="scientific">Heligmosomoides polygyrus</name>
    <name type="common">Parasitic roundworm</name>
    <dbReference type="NCBI Taxonomy" id="6339"/>
    <lineage>
        <taxon>Eukaryota</taxon>
        <taxon>Metazoa</taxon>
        <taxon>Ecdysozoa</taxon>
        <taxon>Nematoda</taxon>
        <taxon>Chromadorea</taxon>
        <taxon>Rhabditida</taxon>
        <taxon>Rhabditina</taxon>
        <taxon>Rhabditomorpha</taxon>
        <taxon>Strongyloidea</taxon>
        <taxon>Heligmosomidae</taxon>
        <taxon>Heligmosomoides</taxon>
    </lineage>
</organism>
<keyword evidence="3" id="KW-0653">Protein transport</keyword>